<dbReference type="InterPro" id="IPR038305">
    <property type="entry name" value="HeLo_sf"/>
</dbReference>
<evidence type="ECO:0000313" key="3">
    <source>
        <dbReference type="EMBL" id="RPB18738.1"/>
    </source>
</evidence>
<dbReference type="InterPro" id="IPR000719">
    <property type="entry name" value="Prot_kinase_dom"/>
</dbReference>
<proteinExistence type="predicted"/>
<dbReference type="InterPro" id="IPR011009">
    <property type="entry name" value="Kinase-like_dom_sf"/>
</dbReference>
<keyword evidence="4" id="KW-1185">Reference proteome</keyword>
<feature type="compositionally biased region" description="Polar residues" evidence="1">
    <location>
        <begin position="440"/>
        <end position="458"/>
    </location>
</feature>
<dbReference type="PROSITE" id="PS50011">
    <property type="entry name" value="PROTEIN_KINASE_DOM"/>
    <property type="match status" value="1"/>
</dbReference>
<gene>
    <name evidence="3" type="ORF">L211DRAFT_853822</name>
</gene>
<dbReference type="Gene3D" id="1.10.510.10">
    <property type="entry name" value="Transferase(Phosphotransferase) domain 1"/>
    <property type="match status" value="1"/>
</dbReference>
<dbReference type="SUPFAM" id="SSF56112">
    <property type="entry name" value="Protein kinase-like (PK-like)"/>
    <property type="match status" value="1"/>
</dbReference>
<dbReference type="STRING" id="1051890.A0A3N4LAH3"/>
<dbReference type="InterPro" id="IPR029498">
    <property type="entry name" value="HeLo_dom"/>
</dbReference>
<dbReference type="Proteomes" id="UP000267821">
    <property type="component" value="Unassembled WGS sequence"/>
</dbReference>
<dbReference type="EMBL" id="ML121610">
    <property type="protein sequence ID" value="RPB18738.1"/>
    <property type="molecule type" value="Genomic_DNA"/>
</dbReference>
<dbReference type="PANTHER" id="PTHR37542">
    <property type="entry name" value="HELO DOMAIN-CONTAINING PROTEIN-RELATED"/>
    <property type="match status" value="1"/>
</dbReference>
<accession>A0A3N4LAH3</accession>
<evidence type="ECO:0000313" key="4">
    <source>
        <dbReference type="Proteomes" id="UP000267821"/>
    </source>
</evidence>
<dbReference type="AlphaFoldDB" id="A0A3N4LAH3"/>
<protein>
    <recommendedName>
        <fullName evidence="2">Protein kinase domain-containing protein</fullName>
    </recommendedName>
</protein>
<feature type="compositionally biased region" description="Basic residues" evidence="1">
    <location>
        <begin position="469"/>
        <end position="484"/>
    </location>
</feature>
<organism evidence="3 4">
    <name type="scientific">Terfezia boudieri ATCC MYA-4762</name>
    <dbReference type="NCBI Taxonomy" id="1051890"/>
    <lineage>
        <taxon>Eukaryota</taxon>
        <taxon>Fungi</taxon>
        <taxon>Dikarya</taxon>
        <taxon>Ascomycota</taxon>
        <taxon>Pezizomycotina</taxon>
        <taxon>Pezizomycetes</taxon>
        <taxon>Pezizales</taxon>
        <taxon>Pezizaceae</taxon>
        <taxon>Terfezia</taxon>
    </lineage>
</organism>
<evidence type="ECO:0000259" key="2">
    <source>
        <dbReference type="PROSITE" id="PS50011"/>
    </source>
</evidence>
<dbReference type="GO" id="GO:0004672">
    <property type="term" value="F:protein kinase activity"/>
    <property type="evidence" value="ECO:0007669"/>
    <property type="project" value="InterPro"/>
</dbReference>
<dbReference type="PANTHER" id="PTHR37542:SF1">
    <property type="entry name" value="PRION-INHIBITION AND PROPAGATION HELO DOMAIN-CONTAINING PROTEIN"/>
    <property type="match status" value="1"/>
</dbReference>
<reference evidence="3 4" key="1">
    <citation type="journal article" date="2018" name="Nat. Ecol. Evol.">
        <title>Pezizomycetes genomes reveal the molecular basis of ectomycorrhizal truffle lifestyle.</title>
        <authorList>
            <person name="Murat C."/>
            <person name="Payen T."/>
            <person name="Noel B."/>
            <person name="Kuo A."/>
            <person name="Morin E."/>
            <person name="Chen J."/>
            <person name="Kohler A."/>
            <person name="Krizsan K."/>
            <person name="Balestrini R."/>
            <person name="Da Silva C."/>
            <person name="Montanini B."/>
            <person name="Hainaut M."/>
            <person name="Levati E."/>
            <person name="Barry K.W."/>
            <person name="Belfiori B."/>
            <person name="Cichocki N."/>
            <person name="Clum A."/>
            <person name="Dockter R.B."/>
            <person name="Fauchery L."/>
            <person name="Guy J."/>
            <person name="Iotti M."/>
            <person name="Le Tacon F."/>
            <person name="Lindquist E.A."/>
            <person name="Lipzen A."/>
            <person name="Malagnac F."/>
            <person name="Mello A."/>
            <person name="Molinier V."/>
            <person name="Miyauchi S."/>
            <person name="Poulain J."/>
            <person name="Riccioni C."/>
            <person name="Rubini A."/>
            <person name="Sitrit Y."/>
            <person name="Splivallo R."/>
            <person name="Traeger S."/>
            <person name="Wang M."/>
            <person name="Zifcakova L."/>
            <person name="Wipf D."/>
            <person name="Zambonelli A."/>
            <person name="Paolocci F."/>
            <person name="Nowrousian M."/>
            <person name="Ottonello S."/>
            <person name="Baldrian P."/>
            <person name="Spatafora J.W."/>
            <person name="Henrissat B."/>
            <person name="Nagy L.G."/>
            <person name="Aury J.M."/>
            <person name="Wincker P."/>
            <person name="Grigoriev I.V."/>
            <person name="Bonfante P."/>
            <person name="Martin F.M."/>
        </authorList>
    </citation>
    <scope>NUCLEOTIDE SEQUENCE [LARGE SCALE GENOMIC DNA]</scope>
    <source>
        <strain evidence="3 4">ATCC MYA-4762</strain>
    </source>
</reference>
<name>A0A3N4LAH3_9PEZI</name>
<sequence>MYRQAPKPEKPVPITAVQASPLTADLDVLPLRNNRYVKLDRLKDNDLPITTVQASPLTADLDVLPLRNNRYVKLDRLKDNDLPLTTVQASPLTADLDVALTDFCLYRTGQQNTEKLLLSTYILPLTTTESLSRYCSRTRIWCISNMKVTANLVLFQTTYLTALPHHAFTLDPVSAAVGITGFAFSLFATCIRGFLLLSSAQNLGQDASTLRCMLHLEEYRLVQWGEQSGLLRSQAEMVAGVLHERLNRGLIEETLSELATLLTDADAMKQKYGLEIAAEKSAGKMVPEDVPEYVARGGVLGGAVSAKKRSKILYVAGLFKDIPRKMVWIVADKADFENLIRQIGFFVQRLVDLLDDQQQEIMRNDIRVLLLNVVALNDKLDELKAIQSSVELVVGQDNPMASSAAVKHLRMQLLDAYDQAPPPYLANACGQHLTPMDSPSHMSVYSTSPNRNGNSGDRSSLRYEYGTRPRSKSPARPLNYRRRNPLPTVDPSLISCKSGEVPRPTREIALYTRQPDCLEPIYIEWKSINKPLRSKIRPRVENLAHLLHAPKHPSFRTLHCRGFFEDYEKAQYAFVFDRPAEADPNKSPVSLLQMFRLKHFLPSQTQRVGLARILASALSQLHSAGWLHKSLRADNILFFPSQPKPGGNKWGISLDEPYLVGYEYARFDGTSEVSEQPSSNPEHDIYRHPLAIGDFSESFNRLFDIYSLGLIFLEIAQWRPLRKIVSKVVPELASIAGNYGGSASKSSKLKKSIAGVLNSGSSPVPHVPLTQIMKIREWLLDPTTEENMPGTLDFLMGEIYRDVVMKCLKGDLADRSTDEGEGFGEEDEYEDLSELGGARVTEGFFVKVVRELERCVV</sequence>
<feature type="domain" description="Protein kinase" evidence="2">
    <location>
        <begin position="487"/>
        <end position="779"/>
    </location>
</feature>
<dbReference type="GO" id="GO:0005524">
    <property type="term" value="F:ATP binding"/>
    <property type="evidence" value="ECO:0007669"/>
    <property type="project" value="InterPro"/>
</dbReference>
<dbReference type="InParanoid" id="A0A3N4LAH3"/>
<dbReference type="Pfam" id="PF14479">
    <property type="entry name" value="HeLo"/>
    <property type="match status" value="1"/>
</dbReference>
<feature type="region of interest" description="Disordered" evidence="1">
    <location>
        <begin position="439"/>
        <end position="484"/>
    </location>
</feature>
<dbReference type="Gene3D" id="1.20.120.1020">
    <property type="entry name" value="Prion-inhibition and propagation, HeLo domain"/>
    <property type="match status" value="1"/>
</dbReference>
<dbReference type="OrthoDB" id="1911848at2759"/>
<evidence type="ECO:0000256" key="1">
    <source>
        <dbReference type="SAM" id="MobiDB-lite"/>
    </source>
</evidence>